<feature type="transmembrane region" description="Helical" evidence="6">
    <location>
        <begin position="325"/>
        <end position="346"/>
    </location>
</feature>
<evidence type="ECO:0000256" key="1">
    <source>
        <dbReference type="ARBA" id="ARBA00004141"/>
    </source>
</evidence>
<evidence type="ECO:0000256" key="3">
    <source>
        <dbReference type="ARBA" id="ARBA00022692"/>
    </source>
</evidence>
<dbReference type="InterPro" id="IPR026036">
    <property type="entry name" value="PucC"/>
</dbReference>
<dbReference type="KEGG" id="tmb:Thimo_3020"/>
<dbReference type="CDD" id="cd06176">
    <property type="entry name" value="MFS_BCD_PucC-like"/>
    <property type="match status" value="1"/>
</dbReference>
<organism evidence="7 8">
    <name type="scientific">Thioflavicoccus mobilis 8321</name>
    <dbReference type="NCBI Taxonomy" id="765912"/>
    <lineage>
        <taxon>Bacteria</taxon>
        <taxon>Pseudomonadati</taxon>
        <taxon>Pseudomonadota</taxon>
        <taxon>Gammaproteobacteria</taxon>
        <taxon>Chromatiales</taxon>
        <taxon>Chromatiaceae</taxon>
        <taxon>Thioflavicoccus</taxon>
    </lineage>
</organism>
<accession>L0H0F9</accession>
<dbReference type="Proteomes" id="UP000010816">
    <property type="component" value="Chromosome"/>
</dbReference>
<feature type="transmembrane region" description="Helical" evidence="6">
    <location>
        <begin position="177"/>
        <end position="196"/>
    </location>
</feature>
<protein>
    <submittedName>
        <fullName evidence="7">Arabinose efflux permease family protein</fullName>
    </submittedName>
</protein>
<dbReference type="SUPFAM" id="SSF103473">
    <property type="entry name" value="MFS general substrate transporter"/>
    <property type="match status" value="1"/>
</dbReference>
<feature type="transmembrane region" description="Helical" evidence="6">
    <location>
        <begin position="352"/>
        <end position="375"/>
    </location>
</feature>
<comment type="similarity">
    <text evidence="2">Belongs to the PucC family.</text>
</comment>
<keyword evidence="8" id="KW-1185">Reference proteome</keyword>
<feature type="transmembrane region" description="Helical" evidence="6">
    <location>
        <begin position="109"/>
        <end position="130"/>
    </location>
</feature>
<keyword evidence="4 6" id="KW-1133">Transmembrane helix</keyword>
<evidence type="ECO:0000256" key="2">
    <source>
        <dbReference type="ARBA" id="ARBA00008412"/>
    </source>
</evidence>
<dbReference type="eggNOG" id="COG2814">
    <property type="taxonomic scope" value="Bacteria"/>
</dbReference>
<dbReference type="PANTHER" id="PTHR23538:SF1">
    <property type="entry name" value="44.5 KD BACTERIOCHLOROPHYLL SYNTHASE SUBUNIT"/>
    <property type="match status" value="1"/>
</dbReference>
<feature type="transmembrane region" description="Helical" evidence="6">
    <location>
        <begin position="137"/>
        <end position="157"/>
    </location>
</feature>
<comment type="subcellular location">
    <subcellularLocation>
        <location evidence="1">Membrane</location>
        <topology evidence="1">Multi-pass membrane protein</topology>
    </subcellularLocation>
</comment>
<proteinExistence type="inferred from homology"/>
<name>L0H0F9_9GAMM</name>
<dbReference type="HOGENOM" id="CLU_030017_0_0_6"/>
<dbReference type="InterPro" id="IPR036259">
    <property type="entry name" value="MFS_trans_sf"/>
</dbReference>
<feature type="transmembrane region" description="Helical" evidence="6">
    <location>
        <begin position="298"/>
        <end position="318"/>
    </location>
</feature>
<evidence type="ECO:0000256" key="4">
    <source>
        <dbReference type="ARBA" id="ARBA00022989"/>
    </source>
</evidence>
<dbReference type="OrthoDB" id="8558818at2"/>
<feature type="transmembrane region" description="Helical" evidence="6">
    <location>
        <begin position="70"/>
        <end position="89"/>
    </location>
</feature>
<evidence type="ECO:0000313" key="8">
    <source>
        <dbReference type="Proteomes" id="UP000010816"/>
    </source>
</evidence>
<feature type="transmembrane region" description="Helical" evidence="6">
    <location>
        <begin position="41"/>
        <end position="58"/>
    </location>
</feature>
<dbReference type="RefSeq" id="WP_015281840.1">
    <property type="nucleotide sequence ID" value="NC_019940.1"/>
</dbReference>
<keyword evidence="5 6" id="KW-0472">Membrane</keyword>
<dbReference type="PIRSF" id="PIRSF016565">
    <property type="entry name" value="PucC"/>
    <property type="match status" value="1"/>
</dbReference>
<feature type="transmembrane region" description="Helical" evidence="6">
    <location>
        <begin position="387"/>
        <end position="410"/>
    </location>
</feature>
<evidence type="ECO:0000313" key="7">
    <source>
        <dbReference type="EMBL" id="AGA91711.1"/>
    </source>
</evidence>
<dbReference type="Pfam" id="PF03209">
    <property type="entry name" value="PUCC"/>
    <property type="match status" value="1"/>
</dbReference>
<gene>
    <name evidence="7" type="ORF">Thimo_3020</name>
</gene>
<dbReference type="STRING" id="765912.Thimo_3020"/>
<keyword evidence="3 6" id="KW-0812">Transmembrane</keyword>
<sequence>MKKINVPQPKWGWRQLSPKFLPFADAATPELPLPRLLRLSMFQWSVGLAMVLLVGTLNRVMVVELGVPTWLVALMVSLPILFAPFRALLGFRSDVHPSFIGWRRVPYMWFGNLMQFGGLAIMPWALFLLAHDTTNILAGYFGGAVAFFLVGAGLHTTQTAGLALAADLAPPKVQPRVVALLYVMLLIGMVGSAMILSALLEDFSYRRLAQVVSGAAVATMILNLIALWKQEPRNPSRTHPSKERPSFMQAWREFTQGGQATKLLIALGLGTAGFQMQDILLEPYGGQVLHLSVSGTTFLTALLAGGTLVACGLAAHLLGRGVDPFQMSAFGGVAGVMAFIVILLSAPTHSLLMFRIGTTLIGFGAGLFMVGTLVAAMGMAREGYSGLALGAWGAVQATASGVAIAVGGAVRDFISGFAMQGALGQGLTSVFTGYGFVYFLEILLLFAAIIVIGPLTHSLREDRSESSKFGLAELPG</sequence>
<dbReference type="PANTHER" id="PTHR23538">
    <property type="entry name" value="44.5 KD BACTERIOCHLOROPHYLL SYNTHASE SUBUNIT"/>
    <property type="match status" value="1"/>
</dbReference>
<evidence type="ECO:0000256" key="6">
    <source>
        <dbReference type="SAM" id="Phobius"/>
    </source>
</evidence>
<dbReference type="Gene3D" id="1.20.1250.20">
    <property type="entry name" value="MFS general substrate transporter like domains"/>
    <property type="match status" value="1"/>
</dbReference>
<feature type="transmembrane region" description="Helical" evidence="6">
    <location>
        <begin position="430"/>
        <end position="453"/>
    </location>
</feature>
<reference evidence="7 8" key="1">
    <citation type="submission" date="2011-09" db="EMBL/GenBank/DDBJ databases">
        <title>Complete sequence of chromosome of Thioflavicoccus mobilis 8321.</title>
        <authorList>
            <consortium name="US DOE Joint Genome Institute"/>
            <person name="Lucas S."/>
            <person name="Han J."/>
            <person name="Lapidus A."/>
            <person name="Cheng J.-F."/>
            <person name="Goodwin L."/>
            <person name="Pitluck S."/>
            <person name="Peters L."/>
            <person name="Ovchinnikova G."/>
            <person name="Lu M."/>
            <person name="Detter J.C."/>
            <person name="Han C."/>
            <person name="Tapia R."/>
            <person name="Land M."/>
            <person name="Hauser L."/>
            <person name="Kyrpides N."/>
            <person name="Ivanova N."/>
            <person name="Pagani I."/>
            <person name="Vogl K."/>
            <person name="Liu Z."/>
            <person name="Imhoff J."/>
            <person name="Thiel V."/>
            <person name="Frigaard N.-U."/>
            <person name="Bryant D."/>
            <person name="Woyke T."/>
        </authorList>
    </citation>
    <scope>NUCLEOTIDE SEQUENCE [LARGE SCALE GENOMIC DNA]</scope>
    <source>
        <strain evidence="7 8">8321</strain>
    </source>
</reference>
<dbReference type="GO" id="GO:0016020">
    <property type="term" value="C:membrane"/>
    <property type="evidence" value="ECO:0007669"/>
    <property type="project" value="UniProtKB-SubCell"/>
</dbReference>
<dbReference type="InterPro" id="IPR004896">
    <property type="entry name" value="PucC-rel"/>
</dbReference>
<dbReference type="PATRIC" id="fig|765912.4.peg.2954"/>
<evidence type="ECO:0000256" key="5">
    <source>
        <dbReference type="ARBA" id="ARBA00023136"/>
    </source>
</evidence>
<dbReference type="EMBL" id="CP003051">
    <property type="protein sequence ID" value="AGA91711.1"/>
    <property type="molecule type" value="Genomic_DNA"/>
</dbReference>
<dbReference type="AlphaFoldDB" id="L0H0F9"/>